<dbReference type="EMBL" id="CAAE01015122">
    <property type="protein sequence ID" value="CAG13071.1"/>
    <property type="molecule type" value="Genomic_DNA"/>
</dbReference>
<comment type="similarity">
    <text evidence="1 5">Belongs to the TCP-1 chaperonin family.</text>
</comment>
<gene>
    <name evidence="6" type="ORF">GSTENG00035588001</name>
</gene>
<evidence type="ECO:0000256" key="4">
    <source>
        <dbReference type="ARBA" id="ARBA00023186"/>
    </source>
</evidence>
<dbReference type="Gene3D" id="3.30.260.10">
    <property type="entry name" value="TCP-1-like chaperonin intermediate domain"/>
    <property type="match status" value="1"/>
</dbReference>
<reference evidence="6" key="1">
    <citation type="journal article" date="2004" name="Nature">
        <title>Genome duplication in the teleost fish Tetraodon nigroviridis reveals the early vertebrate proto-karyotype.</title>
        <authorList>
            <person name="Jaillon O."/>
            <person name="Aury J.-M."/>
            <person name="Brunet F."/>
            <person name="Petit J.-L."/>
            <person name="Stange-Thomann N."/>
            <person name="Mauceli E."/>
            <person name="Bouneau L."/>
            <person name="Fischer C."/>
            <person name="Ozouf-Costaz C."/>
            <person name="Bernot A."/>
            <person name="Nicaud S."/>
            <person name="Jaffe D."/>
            <person name="Fisher S."/>
            <person name="Lutfalla G."/>
            <person name="Dossat C."/>
            <person name="Segurens B."/>
            <person name="Dasilva C."/>
            <person name="Salanoubat M."/>
            <person name="Levy M."/>
            <person name="Boudet N."/>
            <person name="Castellano S."/>
            <person name="Anthouard V."/>
            <person name="Jubin C."/>
            <person name="Castelli V."/>
            <person name="Katinka M."/>
            <person name="Vacherie B."/>
            <person name="Biemont C."/>
            <person name="Skalli Z."/>
            <person name="Cattolico L."/>
            <person name="Poulain J."/>
            <person name="De Berardinis V."/>
            <person name="Cruaud C."/>
            <person name="Duprat S."/>
            <person name="Brottier P."/>
            <person name="Coutanceau J.-P."/>
            <person name="Gouzy J."/>
            <person name="Parra G."/>
            <person name="Lardier G."/>
            <person name="Chapple C."/>
            <person name="McKernan K.J."/>
            <person name="McEwan P."/>
            <person name="Bosak S."/>
            <person name="Kellis M."/>
            <person name="Volff J.-N."/>
            <person name="Guigo R."/>
            <person name="Zody M.C."/>
            <person name="Mesirov J."/>
            <person name="Lindblad-Toh K."/>
            <person name="Birren B."/>
            <person name="Nusbaum C."/>
            <person name="Kahn D."/>
            <person name="Robinson-Rechavi M."/>
            <person name="Laudet V."/>
            <person name="Schachter V."/>
            <person name="Quetier F."/>
            <person name="Saurin W."/>
            <person name="Scarpelli C."/>
            <person name="Wincker P."/>
            <person name="Lander E.S."/>
            <person name="Weissenbach J."/>
            <person name="Roest Crollius H."/>
        </authorList>
    </citation>
    <scope>NUCLEOTIDE SEQUENCE [LARGE SCALE GENOMIC DNA]</scope>
</reference>
<dbReference type="SUPFAM" id="SSF48592">
    <property type="entry name" value="GroEL equatorial domain-like"/>
    <property type="match status" value="1"/>
</dbReference>
<dbReference type="InterPro" id="IPR002423">
    <property type="entry name" value="Cpn60/GroEL/TCP-1"/>
</dbReference>
<dbReference type="GO" id="GO:0051131">
    <property type="term" value="P:chaperone-mediated protein complex assembly"/>
    <property type="evidence" value="ECO:0007669"/>
    <property type="project" value="InterPro"/>
</dbReference>
<accession>Q4REW1</accession>
<dbReference type="GO" id="GO:0140662">
    <property type="term" value="F:ATP-dependent protein folding chaperone"/>
    <property type="evidence" value="ECO:0007669"/>
    <property type="project" value="InterPro"/>
</dbReference>
<reference evidence="6" key="2">
    <citation type="submission" date="2004-02" db="EMBL/GenBank/DDBJ databases">
        <authorList>
            <consortium name="Genoscope"/>
            <consortium name="Whitehead Institute Centre for Genome Research"/>
        </authorList>
    </citation>
    <scope>NUCLEOTIDE SEQUENCE</scope>
</reference>
<keyword evidence="4 5" id="KW-0143">Chaperone</keyword>
<dbReference type="PANTHER" id="PTHR14667">
    <property type="entry name" value="BARDET-BIEDL SYNDROME 10 PROTEIN"/>
    <property type="match status" value="1"/>
</dbReference>
<name>Q4REW1_TETNG</name>
<evidence type="ECO:0000256" key="1">
    <source>
        <dbReference type="ARBA" id="ARBA00008020"/>
    </source>
</evidence>
<dbReference type="Pfam" id="PF00118">
    <property type="entry name" value="Cpn60_TCP1"/>
    <property type="match status" value="2"/>
</dbReference>
<dbReference type="KEGG" id="tng:GSTEN00035588G001"/>
<evidence type="ECO:0000256" key="5">
    <source>
        <dbReference type="RuleBase" id="RU004187"/>
    </source>
</evidence>
<keyword evidence="3 5" id="KW-0067">ATP-binding</keyword>
<dbReference type="InterPro" id="IPR027413">
    <property type="entry name" value="GROEL-like_equatorial_sf"/>
</dbReference>
<dbReference type="PRINTS" id="PR00304">
    <property type="entry name" value="TCOMPLEXTCP1"/>
</dbReference>
<evidence type="ECO:0000313" key="6">
    <source>
        <dbReference type="EMBL" id="CAG13071.1"/>
    </source>
</evidence>
<dbReference type="Gene3D" id="1.10.560.10">
    <property type="entry name" value="GroEL-like equatorial domain"/>
    <property type="match status" value="2"/>
</dbReference>
<dbReference type="InterPro" id="IPR027409">
    <property type="entry name" value="GroEL-like_apical_dom_sf"/>
</dbReference>
<dbReference type="PANTHER" id="PTHR14667:SF2">
    <property type="entry name" value="BARDET-BIEDL SYNDROME 10 PROTEIN"/>
    <property type="match status" value="1"/>
</dbReference>
<dbReference type="AlphaFoldDB" id="Q4REW1"/>
<dbReference type="OrthoDB" id="9393833at2759"/>
<dbReference type="InterPro" id="IPR027410">
    <property type="entry name" value="TCP-1-like_intermed_sf"/>
</dbReference>
<proteinExistence type="inferred from homology"/>
<sequence length="628" mass="68325">MKRGVCLYLYMEKRDAQGVVMVPVEHLHLDHVAQIVCVLESVILRCFGPDGGQVLFIRDTGQAMLSRTGSQILSALRLEHPLARVVVDCVLKHSAATGDGSKTFVLLLASLLRTIHAAACKEPHASHTYMTRYSAEAATARHLAYKILEFASGQLEDLIATAVSPYGRSLSWEGIAPTAQLQPHTDSHCVQRLLASFFRSRLSRSQGHFATNLACDLLTSCQFKGAQSLSSLQFLTDNFPVMHTCVSGFPFTCSRLVEGQVIHRDFATPCPPTGSDLPVRAVVFTGDLEPEILTAGEVLDLVCGQTNIVKFKAWAERSLRCIFANLQRLDISLLLSAVKQSPAVLSLAAQANICVVECVSKDDLALFTQLSQAQAVSDCQIIGSKNIATLTFCQPIHLGAHRYVHLDFPDSEERATVKPYNLVICGPGEGQTDQYASAIHDALHMLLSACRPLAITAAKAPSCHAAAWEPGCVIPAGGTFEFLLTSALRQQGHKHSGDSDMDTSEVSDLLADALLTVPRHIYSHQQRQFLQTQERILNFIKTHSHPFSLVSVGDLGCCGTTGPSSDVFVEELGLESVTCKCQLLLAVAQCASHILQVDTLLQTHTILRTKSHRLTNISLKGEQDETDN</sequence>
<keyword evidence="2 5" id="KW-0547">Nucleotide-binding</keyword>
<protein>
    <submittedName>
        <fullName evidence="6">(spotted green pufferfish) hypothetical protein</fullName>
    </submittedName>
</protein>
<dbReference type="InterPro" id="IPR042619">
    <property type="entry name" value="BBS10"/>
</dbReference>
<dbReference type="Gene3D" id="3.50.7.10">
    <property type="entry name" value="GroEL"/>
    <property type="match status" value="1"/>
</dbReference>
<organism evidence="6">
    <name type="scientific">Tetraodon nigroviridis</name>
    <name type="common">Spotted green pufferfish</name>
    <name type="synonym">Chelonodon nigroviridis</name>
    <dbReference type="NCBI Taxonomy" id="99883"/>
    <lineage>
        <taxon>Eukaryota</taxon>
        <taxon>Metazoa</taxon>
        <taxon>Chordata</taxon>
        <taxon>Craniata</taxon>
        <taxon>Vertebrata</taxon>
        <taxon>Euteleostomi</taxon>
        <taxon>Actinopterygii</taxon>
        <taxon>Neopterygii</taxon>
        <taxon>Teleostei</taxon>
        <taxon>Neoteleostei</taxon>
        <taxon>Acanthomorphata</taxon>
        <taxon>Eupercaria</taxon>
        <taxon>Tetraodontiformes</taxon>
        <taxon>Tetradontoidea</taxon>
        <taxon>Tetraodontidae</taxon>
        <taxon>Tetraodon</taxon>
    </lineage>
</organism>
<dbReference type="InterPro" id="IPR017998">
    <property type="entry name" value="Chaperone_TCP-1"/>
</dbReference>
<evidence type="ECO:0000256" key="3">
    <source>
        <dbReference type="ARBA" id="ARBA00022840"/>
    </source>
</evidence>
<dbReference type="GO" id="GO:0005524">
    <property type="term" value="F:ATP binding"/>
    <property type="evidence" value="ECO:0007669"/>
    <property type="project" value="UniProtKB-KW"/>
</dbReference>
<evidence type="ECO:0000256" key="2">
    <source>
        <dbReference type="ARBA" id="ARBA00022741"/>
    </source>
</evidence>
<comment type="caution">
    <text evidence="6">The sequence shown here is derived from an EMBL/GenBank/DDBJ whole genome shotgun (WGS) entry which is preliminary data.</text>
</comment>